<evidence type="ECO:0008006" key="5">
    <source>
        <dbReference type="Google" id="ProtNLM"/>
    </source>
</evidence>
<comment type="caution">
    <text evidence="3">The sequence shown here is derived from an EMBL/GenBank/DDBJ whole genome shotgun (WGS) entry which is preliminary data.</text>
</comment>
<organism evidence="3 4">
    <name type="scientific">Striga hermonthica</name>
    <name type="common">Purple witchweed</name>
    <name type="synonym">Buchnera hermonthica</name>
    <dbReference type="NCBI Taxonomy" id="68872"/>
    <lineage>
        <taxon>Eukaryota</taxon>
        <taxon>Viridiplantae</taxon>
        <taxon>Streptophyta</taxon>
        <taxon>Embryophyta</taxon>
        <taxon>Tracheophyta</taxon>
        <taxon>Spermatophyta</taxon>
        <taxon>Magnoliopsida</taxon>
        <taxon>eudicotyledons</taxon>
        <taxon>Gunneridae</taxon>
        <taxon>Pentapetalae</taxon>
        <taxon>asterids</taxon>
        <taxon>lamiids</taxon>
        <taxon>Lamiales</taxon>
        <taxon>Orobanchaceae</taxon>
        <taxon>Buchnereae</taxon>
        <taxon>Striga</taxon>
    </lineage>
</organism>
<evidence type="ECO:0000313" key="3">
    <source>
        <dbReference type="EMBL" id="CAA0841210.1"/>
    </source>
</evidence>
<dbReference type="Proteomes" id="UP001153555">
    <property type="component" value="Unassembled WGS sequence"/>
</dbReference>
<keyword evidence="4" id="KW-1185">Reference proteome</keyword>
<sequence length="419" mass="46767">MGRKKKFIDKKKSATFQLMARDTSDPNYSPDPSGDRVFVRVDDNDYAPESFDEGGPDGDPLTSNPDSIFADAPEDSDDEYVAKNFGGVQNCKTQTNGLPDHVRKEILELGFPDDGYNYLAHLREIKNTGGGSTYYQNPKADFVQLPRDVKAYDASRVEISKISDVSEEKSIYNVASKTFGVRLQKVVDPEVAAMLEDGASSKYASDVEDLEEDFVVCANLLDGPAAEENDEKLIFAAGSNSDHVKTRDLGTSSAKEEQGSVSALDSDKPRVRRPLDEHFDLLELQEYGDDNEEEEEYDGYMDDEDNNQEILTEKLNSAFKDCPSGLLRLGGAVEENEPPEPTPEVIQRCREYAEKYENDDNDLEEVLVEESSDESESAVKLERREARLMKKEMKGLYKSEAHRAQKVAAFTGPSSIHLM</sequence>
<name>A0A9N7RTF5_STRHE</name>
<accession>A0A9N7RTF5</accession>
<evidence type="ECO:0000256" key="1">
    <source>
        <dbReference type="ARBA" id="ARBA00009078"/>
    </source>
</evidence>
<gene>
    <name evidence="3" type="ORF">SHERM_07242</name>
</gene>
<dbReference type="GO" id="GO:0000056">
    <property type="term" value="P:ribosomal small subunit export from nucleus"/>
    <property type="evidence" value="ECO:0007669"/>
    <property type="project" value="TreeGrafter"/>
</dbReference>
<dbReference type="GO" id="GO:0005829">
    <property type="term" value="C:cytosol"/>
    <property type="evidence" value="ECO:0007669"/>
    <property type="project" value="TreeGrafter"/>
</dbReference>
<reference evidence="3" key="1">
    <citation type="submission" date="2019-12" db="EMBL/GenBank/DDBJ databases">
        <authorList>
            <person name="Scholes J."/>
        </authorList>
    </citation>
    <scope>NUCLEOTIDE SEQUENCE</scope>
</reference>
<dbReference type="GO" id="GO:0042274">
    <property type="term" value="P:ribosomal small subunit biogenesis"/>
    <property type="evidence" value="ECO:0007669"/>
    <property type="project" value="InterPro"/>
</dbReference>
<evidence type="ECO:0000313" key="4">
    <source>
        <dbReference type="Proteomes" id="UP001153555"/>
    </source>
</evidence>
<dbReference type="PANTHER" id="PTHR21531">
    <property type="entry name" value="LOW-TEMPERATURE VIABILITY PROTEIN LTV1-RELATED"/>
    <property type="match status" value="1"/>
</dbReference>
<dbReference type="AlphaFoldDB" id="A0A9N7RTF5"/>
<feature type="compositionally biased region" description="Basic and acidic residues" evidence="2">
    <location>
        <begin position="245"/>
        <end position="258"/>
    </location>
</feature>
<feature type="region of interest" description="Disordered" evidence="2">
    <location>
        <begin position="18"/>
        <end position="75"/>
    </location>
</feature>
<feature type="compositionally biased region" description="Acidic residues" evidence="2">
    <location>
        <begin position="44"/>
        <end position="56"/>
    </location>
</feature>
<dbReference type="GO" id="GO:0030688">
    <property type="term" value="C:preribosome, small subunit precursor"/>
    <property type="evidence" value="ECO:0007669"/>
    <property type="project" value="TreeGrafter"/>
</dbReference>
<comment type="similarity">
    <text evidence="1">Belongs to the LTV1 family.</text>
</comment>
<protein>
    <recommendedName>
        <fullName evidence="5">Protein LTV1 homolog</fullName>
    </recommendedName>
</protein>
<dbReference type="InterPro" id="IPR007307">
    <property type="entry name" value="Ltv1"/>
</dbReference>
<dbReference type="GO" id="GO:0005634">
    <property type="term" value="C:nucleus"/>
    <property type="evidence" value="ECO:0007669"/>
    <property type="project" value="TreeGrafter"/>
</dbReference>
<dbReference type="PANTHER" id="PTHR21531:SF0">
    <property type="entry name" value="PROTEIN LTV1 HOMOLOG"/>
    <property type="match status" value="1"/>
</dbReference>
<proteinExistence type="inferred from homology"/>
<feature type="compositionally biased region" description="Basic and acidic residues" evidence="2">
    <location>
        <begin position="33"/>
        <end position="43"/>
    </location>
</feature>
<dbReference type="EMBL" id="CACSLK010034050">
    <property type="protein sequence ID" value="CAA0841210.1"/>
    <property type="molecule type" value="Genomic_DNA"/>
</dbReference>
<evidence type="ECO:0000256" key="2">
    <source>
        <dbReference type="SAM" id="MobiDB-lite"/>
    </source>
</evidence>
<dbReference type="OrthoDB" id="5852896at2759"/>
<feature type="region of interest" description="Disordered" evidence="2">
    <location>
        <begin position="245"/>
        <end position="267"/>
    </location>
</feature>